<feature type="binding site" evidence="14">
    <location>
        <begin position="17"/>
        <end position="19"/>
    </location>
    <ligand>
        <name>FMN</name>
        <dbReference type="ChEBI" id="CHEBI:58210"/>
    </ligand>
</feature>
<dbReference type="NCBIfam" id="TIGR00737">
    <property type="entry name" value="nifR3_yhdG"/>
    <property type="match status" value="1"/>
</dbReference>
<evidence type="ECO:0000256" key="9">
    <source>
        <dbReference type="ARBA" id="ARBA00023002"/>
    </source>
</evidence>
<evidence type="ECO:0000256" key="10">
    <source>
        <dbReference type="ARBA" id="ARBA00048205"/>
    </source>
</evidence>
<evidence type="ECO:0000256" key="2">
    <source>
        <dbReference type="ARBA" id="ARBA00002790"/>
    </source>
</evidence>
<comment type="catalytic activity">
    <reaction evidence="10">
        <text>a 5,6-dihydrouridine in tRNA + NADP(+) = a uridine in tRNA + NADPH + H(+)</text>
        <dbReference type="Rhea" id="RHEA:23624"/>
        <dbReference type="Rhea" id="RHEA-COMP:13339"/>
        <dbReference type="Rhea" id="RHEA-COMP:13887"/>
        <dbReference type="ChEBI" id="CHEBI:15378"/>
        <dbReference type="ChEBI" id="CHEBI:57783"/>
        <dbReference type="ChEBI" id="CHEBI:58349"/>
        <dbReference type="ChEBI" id="CHEBI:65315"/>
        <dbReference type="ChEBI" id="CHEBI:74443"/>
    </reaction>
</comment>
<dbReference type="InterPro" id="IPR035587">
    <property type="entry name" value="DUS-like_FMN-bd"/>
</dbReference>
<keyword evidence="4 12" id="KW-0285">Flavoprotein</keyword>
<accession>A0A9D1CSR5</accession>
<dbReference type="PANTHER" id="PTHR45846:SF1">
    <property type="entry name" value="TRNA-DIHYDROURIDINE(47) SYNTHASE [NAD(P)(+)]-LIKE"/>
    <property type="match status" value="1"/>
</dbReference>
<dbReference type="GO" id="GO:0017150">
    <property type="term" value="F:tRNA dihydrouridine synthase activity"/>
    <property type="evidence" value="ECO:0007669"/>
    <property type="project" value="InterPro"/>
</dbReference>
<sequence>MVSIGGVRLSGRAVLAPMAGVTDAAFRAECLRQGAALVYTEMVSAKALCYEDKKTAALLYVPERDGRPVAAQIFGHEPEVMAEGARRAVEISRADIIDINMGCPVGKIVRSGDGSALMRSPSLAAEIVSAVAEAAGVPVTVKFRKGWDGGEVNAVEFAAMCERSGAAAVAVHGRTRVQMYAGRADWDIIRDVKRAVSIPVIANGDVASGEGAEHILRYTGADLCMIGRGAFGAPWIFAAANAAIAHATPPERPALGERLDSALRTVREAAEYKGERLACIEARGHLPWYLHGVPHSAEYKRALTQVSTLAEIEKELSRIKRELAG</sequence>
<gene>
    <name evidence="16" type="primary">dusB</name>
    <name evidence="16" type="ORF">IAB77_03405</name>
</gene>
<evidence type="ECO:0000256" key="1">
    <source>
        <dbReference type="ARBA" id="ARBA00001917"/>
    </source>
</evidence>
<evidence type="ECO:0000256" key="5">
    <source>
        <dbReference type="ARBA" id="ARBA00022643"/>
    </source>
</evidence>
<evidence type="ECO:0000256" key="14">
    <source>
        <dbReference type="PIRSR" id="PIRSR006621-2"/>
    </source>
</evidence>
<evidence type="ECO:0000259" key="15">
    <source>
        <dbReference type="Pfam" id="PF01207"/>
    </source>
</evidence>
<feature type="binding site" evidence="14">
    <location>
        <begin position="227"/>
        <end position="228"/>
    </location>
    <ligand>
        <name>FMN</name>
        <dbReference type="ChEBI" id="CHEBI:58210"/>
    </ligand>
</feature>
<comment type="catalytic activity">
    <reaction evidence="11">
        <text>a 5,6-dihydrouridine in tRNA + NAD(+) = a uridine in tRNA + NADH + H(+)</text>
        <dbReference type="Rhea" id="RHEA:54452"/>
        <dbReference type="Rhea" id="RHEA-COMP:13339"/>
        <dbReference type="Rhea" id="RHEA-COMP:13887"/>
        <dbReference type="ChEBI" id="CHEBI:15378"/>
        <dbReference type="ChEBI" id="CHEBI:57540"/>
        <dbReference type="ChEBI" id="CHEBI:57945"/>
        <dbReference type="ChEBI" id="CHEBI:65315"/>
        <dbReference type="ChEBI" id="CHEBI:74443"/>
    </reaction>
</comment>
<keyword evidence="3" id="KW-0820">tRNA-binding</keyword>
<comment type="function">
    <text evidence="2 12">Catalyzes the synthesis of 5,6-dihydrouridine (D), a modified base found in the D-loop of most tRNAs, via the reduction of the C5-C6 double bond in target uridines.</text>
</comment>
<dbReference type="InterPro" id="IPR001269">
    <property type="entry name" value="DUS_fam"/>
</dbReference>
<dbReference type="PIRSF" id="PIRSF006621">
    <property type="entry name" value="Dus"/>
    <property type="match status" value="1"/>
</dbReference>
<keyword evidence="7" id="KW-0521">NADP</keyword>
<keyword evidence="6 12" id="KW-0819">tRNA processing</keyword>
<reference evidence="16" key="1">
    <citation type="submission" date="2020-10" db="EMBL/GenBank/DDBJ databases">
        <authorList>
            <person name="Gilroy R."/>
        </authorList>
    </citation>
    <scope>NUCLEOTIDE SEQUENCE</scope>
    <source>
        <strain evidence="16">ChiBcolR7-354</strain>
    </source>
</reference>
<dbReference type="GO" id="GO:0050660">
    <property type="term" value="F:flavin adenine dinucleotide binding"/>
    <property type="evidence" value="ECO:0007669"/>
    <property type="project" value="InterPro"/>
</dbReference>
<evidence type="ECO:0000256" key="6">
    <source>
        <dbReference type="ARBA" id="ARBA00022694"/>
    </source>
</evidence>
<dbReference type="EMBL" id="DVGA01000036">
    <property type="protein sequence ID" value="HIQ78289.1"/>
    <property type="molecule type" value="Genomic_DNA"/>
</dbReference>
<feature type="binding site" evidence="14">
    <location>
        <position position="172"/>
    </location>
    <ligand>
        <name>FMN</name>
        <dbReference type="ChEBI" id="CHEBI:58210"/>
    </ligand>
</feature>
<name>A0A9D1CSR5_9FIRM</name>
<organism evidence="16 17">
    <name type="scientific">Candidatus Scatomorpha intestinavium</name>
    <dbReference type="NCBI Taxonomy" id="2840922"/>
    <lineage>
        <taxon>Bacteria</taxon>
        <taxon>Bacillati</taxon>
        <taxon>Bacillota</taxon>
        <taxon>Clostridia</taxon>
        <taxon>Eubacteriales</taxon>
        <taxon>Candidatus Scatomorpha</taxon>
    </lineage>
</organism>
<dbReference type="Gene3D" id="3.20.20.70">
    <property type="entry name" value="Aldolase class I"/>
    <property type="match status" value="1"/>
</dbReference>
<dbReference type="CDD" id="cd02801">
    <property type="entry name" value="DUS_like_FMN"/>
    <property type="match status" value="1"/>
</dbReference>
<evidence type="ECO:0000313" key="16">
    <source>
        <dbReference type="EMBL" id="HIQ78289.1"/>
    </source>
</evidence>
<feature type="binding site" evidence="14">
    <location>
        <position position="142"/>
    </location>
    <ligand>
        <name>FMN</name>
        <dbReference type="ChEBI" id="CHEBI:58210"/>
    </ligand>
</feature>
<dbReference type="InterPro" id="IPR004652">
    <property type="entry name" value="DusB-like"/>
</dbReference>
<evidence type="ECO:0000256" key="3">
    <source>
        <dbReference type="ARBA" id="ARBA00022555"/>
    </source>
</evidence>
<feature type="domain" description="DUS-like FMN-binding" evidence="15">
    <location>
        <begin position="15"/>
        <end position="321"/>
    </location>
</feature>
<comment type="similarity">
    <text evidence="12">Belongs to the dus family.</text>
</comment>
<dbReference type="AlphaFoldDB" id="A0A9D1CSR5"/>
<dbReference type="InterPro" id="IPR024036">
    <property type="entry name" value="tRNA-dHydroUridine_Synthase_C"/>
</dbReference>
<reference evidence="16" key="2">
    <citation type="journal article" date="2021" name="PeerJ">
        <title>Extensive microbial diversity within the chicken gut microbiome revealed by metagenomics and culture.</title>
        <authorList>
            <person name="Gilroy R."/>
            <person name="Ravi A."/>
            <person name="Getino M."/>
            <person name="Pursley I."/>
            <person name="Horton D.L."/>
            <person name="Alikhan N.F."/>
            <person name="Baker D."/>
            <person name="Gharbi K."/>
            <person name="Hall N."/>
            <person name="Watson M."/>
            <person name="Adriaenssens E.M."/>
            <person name="Foster-Nyarko E."/>
            <person name="Jarju S."/>
            <person name="Secka A."/>
            <person name="Antonio M."/>
            <person name="Oren A."/>
            <person name="Chaudhuri R.R."/>
            <person name="La Ragione R."/>
            <person name="Hildebrand F."/>
            <person name="Pallen M.J."/>
        </authorList>
    </citation>
    <scope>NUCLEOTIDE SEQUENCE</scope>
    <source>
        <strain evidence="16">ChiBcolR7-354</strain>
    </source>
</reference>
<dbReference type="InterPro" id="IPR013785">
    <property type="entry name" value="Aldolase_TIM"/>
</dbReference>
<evidence type="ECO:0000256" key="7">
    <source>
        <dbReference type="ARBA" id="ARBA00022857"/>
    </source>
</evidence>
<comment type="cofactor">
    <cofactor evidence="1 12 14">
        <name>FMN</name>
        <dbReference type="ChEBI" id="CHEBI:58210"/>
    </cofactor>
</comment>
<dbReference type="EC" id="1.3.1.-" evidence="12"/>
<keyword evidence="14" id="KW-0547">Nucleotide-binding</keyword>
<evidence type="ECO:0000256" key="4">
    <source>
        <dbReference type="ARBA" id="ARBA00022630"/>
    </source>
</evidence>
<dbReference type="GO" id="GO:0000049">
    <property type="term" value="F:tRNA binding"/>
    <property type="evidence" value="ECO:0007669"/>
    <property type="project" value="UniProtKB-KW"/>
</dbReference>
<feature type="active site" description="Proton donor" evidence="13">
    <location>
        <position position="103"/>
    </location>
</feature>
<dbReference type="PROSITE" id="PS01136">
    <property type="entry name" value="UPF0034"/>
    <property type="match status" value="1"/>
</dbReference>
<dbReference type="Pfam" id="PF01207">
    <property type="entry name" value="Dus"/>
    <property type="match status" value="1"/>
</dbReference>
<feature type="binding site" evidence="14">
    <location>
        <position position="72"/>
    </location>
    <ligand>
        <name>FMN</name>
        <dbReference type="ChEBI" id="CHEBI:58210"/>
    </ligand>
</feature>
<keyword evidence="8" id="KW-0694">RNA-binding</keyword>
<dbReference type="Gene3D" id="1.10.1200.80">
    <property type="entry name" value="Putative flavin oxidoreducatase, domain 2"/>
    <property type="match status" value="1"/>
</dbReference>
<dbReference type="InterPro" id="IPR018517">
    <property type="entry name" value="tRNA_hU_synthase_CS"/>
</dbReference>
<dbReference type="PANTHER" id="PTHR45846">
    <property type="entry name" value="TRNA-DIHYDROURIDINE(47) SYNTHASE [NAD(P)(+)]-LIKE"/>
    <property type="match status" value="1"/>
</dbReference>
<dbReference type="SUPFAM" id="SSF51395">
    <property type="entry name" value="FMN-linked oxidoreductases"/>
    <property type="match status" value="1"/>
</dbReference>
<keyword evidence="5 12" id="KW-0288">FMN</keyword>
<evidence type="ECO:0000256" key="12">
    <source>
        <dbReference type="PIRNR" id="PIRNR006621"/>
    </source>
</evidence>
<evidence type="ECO:0000256" key="11">
    <source>
        <dbReference type="ARBA" id="ARBA00048802"/>
    </source>
</evidence>
<proteinExistence type="inferred from homology"/>
<evidence type="ECO:0000256" key="8">
    <source>
        <dbReference type="ARBA" id="ARBA00022884"/>
    </source>
</evidence>
<evidence type="ECO:0000313" key="17">
    <source>
        <dbReference type="Proteomes" id="UP000824262"/>
    </source>
</evidence>
<comment type="caution">
    <text evidence="16">The sequence shown here is derived from an EMBL/GenBank/DDBJ whole genome shotgun (WGS) entry which is preliminary data.</text>
</comment>
<protein>
    <recommendedName>
        <fullName evidence="12">tRNA-dihydrouridine synthase</fullName>
        <ecNumber evidence="12">1.3.1.-</ecNumber>
    </recommendedName>
</protein>
<evidence type="ECO:0000256" key="13">
    <source>
        <dbReference type="PIRSR" id="PIRSR006621-1"/>
    </source>
</evidence>
<keyword evidence="9 12" id="KW-0560">Oxidoreductase</keyword>
<dbReference type="Proteomes" id="UP000824262">
    <property type="component" value="Unassembled WGS sequence"/>
</dbReference>